<comment type="caution">
    <text evidence="3">The sequence shown here is derived from an EMBL/GenBank/DDBJ whole genome shotgun (WGS) entry which is preliminary data.</text>
</comment>
<evidence type="ECO:0000259" key="2">
    <source>
        <dbReference type="Pfam" id="PF09350"/>
    </source>
</evidence>
<keyword evidence="4" id="KW-1185">Reference proteome</keyword>
<reference evidence="3 4" key="1">
    <citation type="submission" date="2018-10" db="EMBL/GenBank/DDBJ databases">
        <title>Histidinibacterium lentulum gen. nov., sp. nov., a marine bacterium from the culture broth of Picochlorum sp. 122.</title>
        <authorList>
            <person name="Wang G."/>
        </authorList>
    </citation>
    <scope>NUCLEOTIDE SEQUENCE [LARGE SCALE GENOMIC DNA]</scope>
    <source>
        <strain evidence="3 4">B17</strain>
    </source>
</reference>
<accession>A0A3N2R7Q2</accession>
<feature type="domain" description="DnaJ homologue subfamily C member 28 conserved" evidence="2">
    <location>
        <begin position="9"/>
        <end position="73"/>
    </location>
</feature>
<dbReference type="RefSeq" id="WP_123641033.1">
    <property type="nucleotide sequence ID" value="NZ_ML119082.1"/>
</dbReference>
<dbReference type="Pfam" id="PF09350">
    <property type="entry name" value="DJC28_CD"/>
    <property type="match status" value="1"/>
</dbReference>
<dbReference type="EMBL" id="RDRB01000002">
    <property type="protein sequence ID" value="ROU03499.1"/>
    <property type="molecule type" value="Genomic_DNA"/>
</dbReference>
<dbReference type="InterPro" id="IPR018961">
    <property type="entry name" value="DnaJ_homolog_subfam-C_membr-28"/>
</dbReference>
<evidence type="ECO:0000256" key="1">
    <source>
        <dbReference type="SAM" id="MobiDB-lite"/>
    </source>
</evidence>
<feature type="region of interest" description="Disordered" evidence="1">
    <location>
        <begin position="1"/>
        <end position="38"/>
    </location>
</feature>
<protein>
    <submittedName>
        <fullName evidence="3">DUF1992 domain-containing protein</fullName>
    </submittedName>
</protein>
<gene>
    <name evidence="3" type="ORF">EAT49_04170</name>
</gene>
<organism evidence="3 4">
    <name type="scientific">Histidinibacterium lentulum</name>
    <dbReference type="NCBI Taxonomy" id="2480588"/>
    <lineage>
        <taxon>Bacteria</taxon>
        <taxon>Pseudomonadati</taxon>
        <taxon>Pseudomonadota</taxon>
        <taxon>Alphaproteobacteria</taxon>
        <taxon>Rhodobacterales</taxon>
        <taxon>Paracoccaceae</taxon>
        <taxon>Histidinibacterium</taxon>
    </lineage>
</organism>
<dbReference type="Proteomes" id="UP000268016">
    <property type="component" value="Unassembled WGS sequence"/>
</dbReference>
<proteinExistence type="predicted"/>
<evidence type="ECO:0000313" key="4">
    <source>
        <dbReference type="Proteomes" id="UP000268016"/>
    </source>
</evidence>
<feature type="compositionally biased region" description="Basic and acidic residues" evidence="1">
    <location>
        <begin position="27"/>
        <end position="37"/>
    </location>
</feature>
<feature type="compositionally biased region" description="Polar residues" evidence="1">
    <location>
        <begin position="1"/>
        <end position="10"/>
    </location>
</feature>
<dbReference type="OrthoDB" id="8448455at2"/>
<evidence type="ECO:0000313" key="3">
    <source>
        <dbReference type="EMBL" id="ROU03499.1"/>
    </source>
</evidence>
<name>A0A3N2R7Q2_9RHOB</name>
<sequence length="110" mass="12198">MSRSLRSLTEAQIRKAEAEGQLSGLEGEGRPLPDRSGEAFLDEGTRVAHRIMAEAGVRPQEFDLKEKLSAARRAHAAARTEDARREAMAAIAKAEMAYAMAVEARRRFMR</sequence>
<dbReference type="AlphaFoldDB" id="A0A3N2R7Q2"/>